<accession>A0A1U9AK63</accession>
<evidence type="ECO:0007829" key="5">
    <source>
        <dbReference type="PDB" id="7ESP"/>
    </source>
</evidence>
<feature type="region of interest" description="Disordered" evidence="1">
    <location>
        <begin position="329"/>
        <end position="350"/>
    </location>
</feature>
<dbReference type="Gene3D" id="3.40.50.300">
    <property type="entry name" value="P-loop containing nucleotide triphosphate hydrolases"/>
    <property type="match status" value="1"/>
</dbReference>
<dbReference type="OrthoDB" id="31549at10239"/>
<dbReference type="GeneID" id="40116880"/>
<dbReference type="SMR" id="A0A1U9AK63"/>
<dbReference type="EMBL" id="KX074201">
    <property type="protein sequence ID" value="ANM47306.1"/>
    <property type="molecule type" value="Genomic_RNA"/>
</dbReference>
<dbReference type="PDB" id="7ESV">
    <property type="method" value="X-ray"/>
    <property type="resolution" value="2.18 A"/>
    <property type="chains" value="A/B/C=1-291"/>
</dbReference>
<keyword evidence="4 5" id="KW-0002">3D-structure</keyword>
<gene>
    <name evidence="2" type="ORF">phiYY_sL4</name>
</gene>
<feature type="region of interest" description="Disordered" evidence="1">
    <location>
        <begin position="1"/>
        <end position="26"/>
    </location>
</feature>
<dbReference type="GO" id="GO:0019072">
    <property type="term" value="P:viral genome packaging"/>
    <property type="evidence" value="ECO:0007669"/>
    <property type="project" value="InterPro"/>
</dbReference>
<reference evidence="2 3" key="1">
    <citation type="journal article" date="2016" name="Sci. Rep.">
        <title>Characterization of the first double-stranded RNA bacteriophage infecting Pseudomonas aeruginosa.</title>
        <authorList>
            <person name="Yang Y."/>
            <person name="Lu S."/>
            <person name="Shen W."/>
            <person name="Zhao X."/>
            <person name="Shen M."/>
            <person name="Tan Y."/>
            <person name="Li G."/>
            <person name="Li M."/>
            <person name="Wang J."/>
            <person name="Hu F."/>
            <person name="Le S."/>
        </authorList>
    </citation>
    <scope>NUCLEOTIDE SEQUENCE [LARGE SCALE GENOMIC DNA]</scope>
</reference>
<organism evidence="2 3">
    <name type="scientific">Pseudomonas phage phiYY</name>
    <dbReference type="NCBI Taxonomy" id="1852644"/>
    <lineage>
        <taxon>Viruses</taxon>
        <taxon>Riboviria</taxon>
        <taxon>Orthornavirae</taxon>
        <taxon>Duplornaviricota</taxon>
        <taxon>Vidaverviricetes</taxon>
        <taxon>Mindivirales</taxon>
        <taxon>Cystoviridae</taxon>
        <taxon>Gammacystovirus</taxon>
        <taxon>Gammacystovirus phiYY</taxon>
        <taxon>Cystovirus phiYY</taxon>
    </lineage>
</organism>
<dbReference type="RefSeq" id="YP_009618382.1">
    <property type="nucleotide sequence ID" value="NC_042071.1"/>
</dbReference>
<sequence>MTDNKRPQLKDKEPAAKPARTRKPKNETVALVVEATTEAEAKKSLREGGLVPAAHEIMIPVGNMILAVDTQVLDKCALALAASDDPGRWFAENESLIHSTVFAPVAKGLHRVYPLLSVRPEVPAGYEASWPTQDHMPGLHLVVGGTGAGKSSYLASQDLTLVIRWGEPAERFDVEGATHAVSDLNEALAVAFVMARAGYRPAIDSFRNLVFGIESAAGEGGISTALYSAMTAINNVCSRLGIVVMVVVNPMATEAKAELVYNNMAASVAGMTVLMDGAVSKQTVRTLSGRTWGVGKQPKAAVTEEVIPRATVVPQPSAVVRNTRLESQTIDVSDDDLNNEPGRQGSRKHI</sequence>
<dbReference type="KEGG" id="vg:40116880"/>
<dbReference type="PDB" id="7ESQ">
    <property type="method" value="X-ray"/>
    <property type="resolution" value="1.85 A"/>
    <property type="chains" value="A/B=1-350"/>
</dbReference>
<dbReference type="InterPro" id="IPR027417">
    <property type="entry name" value="P-loop_NTPase"/>
</dbReference>
<dbReference type="PDB" id="7ESP">
    <property type="method" value="X-ray"/>
    <property type="resolution" value="2.43 A"/>
    <property type="chains" value="A/B/C/D/E/F/G/H=1-350"/>
</dbReference>
<name>A0A1U9AK63_9VIRU</name>
<evidence type="ECO:0000256" key="1">
    <source>
        <dbReference type="SAM" id="MobiDB-lite"/>
    </source>
</evidence>
<reference evidence="4 5" key="2">
    <citation type="journal article" date="2022" name="Int. J. Biol. Macromol.">
        <title>Structure and mutation analysis of the hexameric P4 from Pseudomonas aeruginosa phage phiYY.</title>
        <authorList>
            <person name="Zhang C."/>
            <person name="Li Y."/>
            <person name="Samad A."/>
            <person name="Zheng P."/>
            <person name="Ji Z."/>
            <person name="Chen F."/>
            <person name="Zhang H."/>
            <person name="Jin T."/>
        </authorList>
    </citation>
    <scope>X-RAY CRYSTALLOGRAPHY (1.85 ANGSTROMS) IN COMPLEX WITH MG(2+)</scope>
</reference>
<dbReference type="Pfam" id="PF11602">
    <property type="entry name" value="NTPase_P4"/>
    <property type="match status" value="1"/>
</dbReference>
<evidence type="ECO:0000313" key="2">
    <source>
        <dbReference type="EMBL" id="ANM47306.1"/>
    </source>
</evidence>
<dbReference type="Proteomes" id="UP000240302">
    <property type="component" value="Genome"/>
</dbReference>
<dbReference type="GO" id="GO:0046872">
    <property type="term" value="F:metal ion binding"/>
    <property type="evidence" value="ECO:0007669"/>
    <property type="project" value="UniProtKB-KW"/>
</dbReference>
<feature type="binding site" evidence="6">
    <location>
        <position position="151"/>
    </location>
    <ligand>
        <name>Mg(2+)</name>
        <dbReference type="ChEBI" id="CHEBI:18420"/>
    </ligand>
</feature>
<protein>
    <submittedName>
        <fullName evidence="2">Packaging NTPase</fullName>
    </submittedName>
</protein>
<evidence type="ECO:0000313" key="3">
    <source>
        <dbReference type="Proteomes" id="UP000240302"/>
    </source>
</evidence>
<dbReference type="SUPFAM" id="SSF52540">
    <property type="entry name" value="P-loop containing nucleoside triphosphate hydrolases"/>
    <property type="match status" value="1"/>
</dbReference>
<evidence type="ECO:0007829" key="4">
    <source>
        <dbReference type="PDB" id="7ESO"/>
    </source>
</evidence>
<keyword evidence="6" id="KW-0479">Metal-binding</keyword>
<evidence type="ECO:0007829" key="6">
    <source>
        <dbReference type="PDB" id="7ESQ"/>
    </source>
</evidence>
<feature type="compositionally biased region" description="Basic and acidic residues" evidence="1">
    <location>
        <begin position="1"/>
        <end position="15"/>
    </location>
</feature>
<dbReference type="PDB" id="7ESO">
    <property type="method" value="X-ray"/>
    <property type="resolution" value="2.45 A"/>
    <property type="chains" value="A/B/C/D/E/F/G/H=1-350"/>
</dbReference>
<keyword evidence="3" id="KW-1185">Reference proteome</keyword>
<dbReference type="InterPro" id="IPR020973">
    <property type="entry name" value="Packaging_enz_P4"/>
</dbReference>
<proteinExistence type="evidence at protein level"/>